<proteinExistence type="predicted"/>
<keyword evidence="3" id="KW-1185">Reference proteome</keyword>
<name>A0A183J9N8_9BILA</name>
<protein>
    <submittedName>
        <fullName evidence="4">FNIP_C domain-containing protein</fullName>
    </submittedName>
</protein>
<evidence type="ECO:0000259" key="1">
    <source>
        <dbReference type="Pfam" id="PF14638"/>
    </source>
</evidence>
<dbReference type="Proteomes" id="UP000270296">
    <property type="component" value="Unassembled WGS sequence"/>
</dbReference>
<evidence type="ECO:0000313" key="2">
    <source>
        <dbReference type="EMBL" id="VDP49905.1"/>
    </source>
</evidence>
<dbReference type="InterPro" id="IPR028086">
    <property type="entry name" value="FNIP_C_dom"/>
</dbReference>
<organism evidence="4">
    <name type="scientific">Soboliphyme baturini</name>
    <dbReference type="NCBI Taxonomy" id="241478"/>
    <lineage>
        <taxon>Eukaryota</taxon>
        <taxon>Metazoa</taxon>
        <taxon>Ecdysozoa</taxon>
        <taxon>Nematoda</taxon>
        <taxon>Enoplea</taxon>
        <taxon>Dorylaimia</taxon>
        <taxon>Dioctophymatida</taxon>
        <taxon>Dioctophymatoidea</taxon>
        <taxon>Soboliphymatidae</taxon>
        <taxon>Soboliphyme</taxon>
    </lineage>
</organism>
<dbReference type="Pfam" id="PF14638">
    <property type="entry name" value="FNIP_C"/>
    <property type="match status" value="1"/>
</dbReference>
<dbReference type="PRINTS" id="PR02073">
    <property type="entry name" value="FOLLICULNIP1"/>
</dbReference>
<dbReference type="EMBL" id="UZAM01018214">
    <property type="protein sequence ID" value="VDP49905.1"/>
    <property type="molecule type" value="Genomic_DNA"/>
</dbReference>
<feature type="domain" description="Folliculin-interacting protein C-terminal" evidence="1">
    <location>
        <begin position="27"/>
        <end position="97"/>
    </location>
</feature>
<dbReference type="InterPro" id="IPR026156">
    <property type="entry name" value="FNIP_fam"/>
</dbReference>
<dbReference type="WBParaSite" id="SBAD_0001299601-mRNA-1">
    <property type="protein sequence ID" value="SBAD_0001299601-mRNA-1"/>
    <property type="gene ID" value="SBAD_0001299601"/>
</dbReference>
<reference evidence="2 3" key="2">
    <citation type="submission" date="2018-11" db="EMBL/GenBank/DDBJ databases">
        <authorList>
            <consortium name="Pathogen Informatics"/>
        </authorList>
    </citation>
    <scope>NUCLEOTIDE SEQUENCE [LARGE SCALE GENOMIC DNA]</scope>
</reference>
<evidence type="ECO:0000313" key="3">
    <source>
        <dbReference type="Proteomes" id="UP000270296"/>
    </source>
</evidence>
<evidence type="ECO:0000313" key="4">
    <source>
        <dbReference type="WBParaSite" id="SBAD_0001299601-mRNA-1"/>
    </source>
</evidence>
<dbReference type="AlphaFoldDB" id="A0A183J9N8"/>
<gene>
    <name evidence="2" type="ORF">SBAD_LOCUS12586</name>
</gene>
<dbReference type="OrthoDB" id="10051712at2759"/>
<reference evidence="4" key="1">
    <citation type="submission" date="2016-06" db="UniProtKB">
        <authorList>
            <consortium name="WormBaseParasite"/>
        </authorList>
    </citation>
    <scope>IDENTIFICATION</scope>
</reference>
<sequence length="97" mass="10887">MIEDMSVSEVKSPQCNQPHIPWRKADDISNDAFNPGVSLQAGFTERYCPYFTLSGLNYSPDIYLKVQNDIKSLVSTEMLSPEPIIEAVCVLANTCDW</sequence>
<accession>A0A183J9N8</accession>